<dbReference type="PANTHER" id="PTHR12673">
    <property type="entry name" value="FACIOGENITAL DYSPLASIA PROTEIN"/>
    <property type="match status" value="1"/>
</dbReference>
<dbReference type="STRING" id="45072.Lqua_2636"/>
<dbReference type="GO" id="GO:0005085">
    <property type="term" value="F:guanyl-nucleotide exchange factor activity"/>
    <property type="evidence" value="ECO:0007669"/>
    <property type="project" value="InterPro"/>
</dbReference>
<dbReference type="Proteomes" id="UP000254230">
    <property type="component" value="Unassembled WGS sequence"/>
</dbReference>
<dbReference type="Proteomes" id="UP000054639">
    <property type="component" value="Unassembled WGS sequence"/>
</dbReference>
<name>A0A378KYI6_9GAMM</name>
<sequence length="326" mass="36558">MISNRVIQEMLETEMAYQNSLALFVDAGNEPFYAEGPEIFQRLTTAINKFAYLSDSLHYNASVEMTQELNPTDLSELRAKRMILIGDFFTEFKTYMSLYEEFLKTKYNAKLPSETLPFKQLDEFLKSKSPNNSDSILIQPLQRGPRYELLIKDVLKRDDELSVDAPNKLIPAAREQLELLLATTRNSLVEATKREETPGYRFGDISRGLLRRGSEILFPAKSSSPVPAPVAESAQASGYKFGDYTRSFGRRAISFWSAAPVEEISSPVLISSSYNPVNVIQIPSAEPPVRIPPALPPRDLSPENTVLNGTDDGNDENDTENSFTII</sequence>
<evidence type="ECO:0000313" key="4">
    <source>
        <dbReference type="EMBL" id="STY18428.1"/>
    </source>
</evidence>
<accession>A0A378KYI6</accession>
<dbReference type="InterPro" id="IPR000219">
    <property type="entry name" value="DH_dom"/>
</dbReference>
<gene>
    <name evidence="3" type="ORF">Lqua_2636</name>
    <name evidence="4" type="ORF">NCTC12376_02247</name>
</gene>
<dbReference type="OrthoDB" id="5654121at2"/>
<keyword evidence="5" id="KW-1185">Reference proteome</keyword>
<dbReference type="Gene3D" id="1.20.900.10">
    <property type="entry name" value="Dbl homology (DH) domain"/>
    <property type="match status" value="1"/>
</dbReference>
<dbReference type="AlphaFoldDB" id="A0A378KYI6"/>
<dbReference type="PANTHER" id="PTHR12673:SF159">
    <property type="entry name" value="LD03170P"/>
    <property type="match status" value="1"/>
</dbReference>
<evidence type="ECO:0000259" key="2">
    <source>
        <dbReference type="PROSITE" id="PS50010"/>
    </source>
</evidence>
<feature type="domain" description="DH" evidence="2">
    <location>
        <begin position="2"/>
        <end position="187"/>
    </location>
</feature>
<dbReference type="EMBL" id="UGOW01000001">
    <property type="protein sequence ID" value="STY18428.1"/>
    <property type="molecule type" value="Genomic_DNA"/>
</dbReference>
<reference evidence="4 6" key="2">
    <citation type="submission" date="2018-06" db="EMBL/GenBank/DDBJ databases">
        <authorList>
            <consortium name="Pathogen Informatics"/>
            <person name="Doyle S."/>
        </authorList>
    </citation>
    <scope>NUCLEOTIDE SEQUENCE [LARGE SCALE GENOMIC DNA]</scope>
    <source>
        <strain evidence="4 6">NCTC12376</strain>
    </source>
</reference>
<dbReference type="InterPro" id="IPR051092">
    <property type="entry name" value="FYVE_RhoGEF_PH"/>
</dbReference>
<evidence type="ECO:0000313" key="3">
    <source>
        <dbReference type="EMBL" id="KTD45175.1"/>
    </source>
</evidence>
<feature type="region of interest" description="Disordered" evidence="1">
    <location>
        <begin position="296"/>
        <end position="326"/>
    </location>
</feature>
<reference evidence="3 5" key="1">
    <citation type="submission" date="2015-11" db="EMBL/GenBank/DDBJ databases">
        <title>Genomic analysis of 38 Legionella species identifies large and diverse effector repertoires.</title>
        <authorList>
            <person name="Burstein D."/>
            <person name="Amaro F."/>
            <person name="Zusman T."/>
            <person name="Lifshitz Z."/>
            <person name="Cohen O."/>
            <person name="Gilbert J.A."/>
            <person name="Pupko T."/>
            <person name="Shuman H.A."/>
            <person name="Segal G."/>
        </authorList>
    </citation>
    <scope>NUCLEOTIDE SEQUENCE [LARGE SCALE GENOMIC DNA]</scope>
    <source>
        <strain evidence="3 5">ATCC 49507</strain>
    </source>
</reference>
<dbReference type="GO" id="GO:0005737">
    <property type="term" value="C:cytoplasm"/>
    <property type="evidence" value="ECO:0007669"/>
    <property type="project" value="TreeGrafter"/>
</dbReference>
<protein>
    <submittedName>
        <fullName evidence="3 4">RhoGEF domain</fullName>
    </submittedName>
</protein>
<proteinExistence type="predicted"/>
<evidence type="ECO:0000256" key="1">
    <source>
        <dbReference type="SAM" id="MobiDB-lite"/>
    </source>
</evidence>
<dbReference type="Pfam" id="PF00621">
    <property type="entry name" value="RhoGEF"/>
    <property type="match status" value="1"/>
</dbReference>
<organism evidence="4 6">
    <name type="scientific">Legionella quateirensis</name>
    <dbReference type="NCBI Taxonomy" id="45072"/>
    <lineage>
        <taxon>Bacteria</taxon>
        <taxon>Pseudomonadati</taxon>
        <taxon>Pseudomonadota</taxon>
        <taxon>Gammaproteobacteria</taxon>
        <taxon>Legionellales</taxon>
        <taxon>Legionellaceae</taxon>
        <taxon>Legionella</taxon>
    </lineage>
</organism>
<dbReference type="RefSeq" id="WP_058474774.1">
    <property type="nucleotide sequence ID" value="NZ_CAAAIL010000027.1"/>
</dbReference>
<evidence type="ECO:0000313" key="6">
    <source>
        <dbReference type="Proteomes" id="UP000254230"/>
    </source>
</evidence>
<dbReference type="SUPFAM" id="SSF48065">
    <property type="entry name" value="DBL homology domain (DH-domain)"/>
    <property type="match status" value="1"/>
</dbReference>
<evidence type="ECO:0000313" key="5">
    <source>
        <dbReference type="Proteomes" id="UP000054639"/>
    </source>
</evidence>
<dbReference type="EMBL" id="LNYR01000036">
    <property type="protein sequence ID" value="KTD45175.1"/>
    <property type="molecule type" value="Genomic_DNA"/>
</dbReference>
<dbReference type="PROSITE" id="PS50010">
    <property type="entry name" value="DH_2"/>
    <property type="match status" value="1"/>
</dbReference>
<dbReference type="InterPro" id="IPR035899">
    <property type="entry name" value="DBL_dom_sf"/>
</dbReference>